<keyword evidence="8" id="KW-1185">Reference proteome</keyword>
<evidence type="ECO:0000313" key="8">
    <source>
        <dbReference type="Proteomes" id="UP000319801"/>
    </source>
</evidence>
<dbReference type="EMBL" id="VCAZ01000007">
    <property type="protein sequence ID" value="TVK90482.1"/>
    <property type="molecule type" value="Genomic_DNA"/>
</dbReference>
<evidence type="ECO:0000256" key="4">
    <source>
        <dbReference type="ARBA" id="ARBA00022989"/>
    </source>
</evidence>
<reference evidence="7 8" key="1">
    <citation type="journal article" date="2019" name="Genome Biol. Evol.">
        <title>Whole-Genome Sequencing of the Giant Devil Catfish, Bagarius yarrelli.</title>
        <authorList>
            <person name="Jiang W."/>
            <person name="Lv Y."/>
            <person name="Cheng L."/>
            <person name="Yang K."/>
            <person name="Chao B."/>
            <person name="Wang X."/>
            <person name="Li Y."/>
            <person name="Pan X."/>
            <person name="You X."/>
            <person name="Zhang Y."/>
            <person name="Yang J."/>
            <person name="Li J."/>
            <person name="Zhang X."/>
            <person name="Liu S."/>
            <person name="Sun C."/>
            <person name="Yang J."/>
            <person name="Shi Q."/>
        </authorList>
    </citation>
    <scope>NUCLEOTIDE SEQUENCE [LARGE SCALE GENOMIC DNA]</scope>
    <source>
        <strain evidence="7">JWS20170419001</strain>
        <tissue evidence="7">Muscle</tissue>
    </source>
</reference>
<evidence type="ECO:0000256" key="5">
    <source>
        <dbReference type="ARBA" id="ARBA00023136"/>
    </source>
</evidence>
<dbReference type="InterPro" id="IPR000301">
    <property type="entry name" value="Tetraspanin_animals"/>
</dbReference>
<sequence length="211" mass="23127">MSKVQGGTKCVKYLLFVFNFIFWLAGSLVLAVGLWLRFDPDTTTLLNEDKAPESFYFAVYILIGAGGIMMLVGFFGCCGAVRESQCLLGLFFSCLLIVFGAKVAAGVFGFLNKDRLVEEIKNFYTNSITGNDNSTAIASIYHQILECCGGSDVSLCPENYTKDCIQAIDNFFNEKLFIIGYVGIGIAVIMIIGMILSMVLCCGIRSNREVI</sequence>
<protein>
    <recommendedName>
        <fullName evidence="6">Tetraspanin</fullName>
    </recommendedName>
</protein>
<feature type="transmembrane region" description="Helical" evidence="6">
    <location>
        <begin position="178"/>
        <end position="204"/>
    </location>
</feature>
<dbReference type="GO" id="GO:0005886">
    <property type="term" value="C:plasma membrane"/>
    <property type="evidence" value="ECO:0007669"/>
    <property type="project" value="TreeGrafter"/>
</dbReference>
<dbReference type="Gene3D" id="1.10.1450.10">
    <property type="entry name" value="Tetraspanin"/>
    <property type="match status" value="1"/>
</dbReference>
<comment type="caution">
    <text evidence="7">The sequence shown here is derived from an EMBL/GenBank/DDBJ whole genome shotgun (WGS) entry which is preliminary data.</text>
</comment>
<dbReference type="OrthoDB" id="5870230at2759"/>
<dbReference type="Pfam" id="PF00335">
    <property type="entry name" value="Tetraspanin"/>
    <property type="match status" value="1"/>
</dbReference>
<dbReference type="SUPFAM" id="SSF48652">
    <property type="entry name" value="Tetraspanin"/>
    <property type="match status" value="1"/>
</dbReference>
<dbReference type="PANTHER" id="PTHR19282">
    <property type="entry name" value="TETRASPANIN"/>
    <property type="match status" value="1"/>
</dbReference>
<dbReference type="InterPro" id="IPR008952">
    <property type="entry name" value="Tetraspanin_EC2_sf"/>
</dbReference>
<name>A0A556VXV2_BAGYA</name>
<dbReference type="InterPro" id="IPR018499">
    <property type="entry name" value="Tetraspanin/Peripherin"/>
</dbReference>
<proteinExistence type="inferred from homology"/>
<evidence type="ECO:0000256" key="6">
    <source>
        <dbReference type="RuleBase" id="RU361218"/>
    </source>
</evidence>
<keyword evidence="4 6" id="KW-1133">Transmembrane helix</keyword>
<dbReference type="PROSITE" id="PS00421">
    <property type="entry name" value="TM4_1"/>
    <property type="match status" value="1"/>
</dbReference>
<keyword evidence="3 6" id="KW-0812">Transmembrane</keyword>
<evidence type="ECO:0000256" key="2">
    <source>
        <dbReference type="ARBA" id="ARBA00006840"/>
    </source>
</evidence>
<keyword evidence="5 6" id="KW-0472">Membrane</keyword>
<evidence type="ECO:0000313" key="7">
    <source>
        <dbReference type="EMBL" id="TVK90482.1"/>
    </source>
</evidence>
<dbReference type="PIRSF" id="PIRSF002419">
    <property type="entry name" value="Tetraspanin"/>
    <property type="match status" value="1"/>
</dbReference>
<feature type="transmembrane region" description="Helical" evidence="6">
    <location>
        <begin position="12"/>
        <end position="35"/>
    </location>
</feature>
<feature type="transmembrane region" description="Helical" evidence="6">
    <location>
        <begin position="87"/>
        <end position="111"/>
    </location>
</feature>
<dbReference type="AlphaFoldDB" id="A0A556VXV2"/>
<evidence type="ECO:0000256" key="1">
    <source>
        <dbReference type="ARBA" id="ARBA00004141"/>
    </source>
</evidence>
<organism evidence="7 8">
    <name type="scientific">Bagarius yarrelli</name>
    <name type="common">Goonch</name>
    <name type="synonym">Bagrus yarrelli</name>
    <dbReference type="NCBI Taxonomy" id="175774"/>
    <lineage>
        <taxon>Eukaryota</taxon>
        <taxon>Metazoa</taxon>
        <taxon>Chordata</taxon>
        <taxon>Craniata</taxon>
        <taxon>Vertebrata</taxon>
        <taxon>Euteleostomi</taxon>
        <taxon>Actinopterygii</taxon>
        <taxon>Neopterygii</taxon>
        <taxon>Teleostei</taxon>
        <taxon>Ostariophysi</taxon>
        <taxon>Siluriformes</taxon>
        <taxon>Sisoridae</taxon>
        <taxon>Sisorinae</taxon>
        <taxon>Bagarius</taxon>
    </lineage>
</organism>
<dbReference type="PANTHER" id="PTHR19282:SF155">
    <property type="entry name" value="TETRASPANIN-2"/>
    <property type="match status" value="1"/>
</dbReference>
<comment type="subcellular location">
    <subcellularLocation>
        <location evidence="1 6">Membrane</location>
        <topology evidence="1 6">Multi-pass membrane protein</topology>
    </subcellularLocation>
</comment>
<comment type="similarity">
    <text evidence="2 6">Belongs to the tetraspanin (TM4SF) family.</text>
</comment>
<feature type="transmembrane region" description="Helical" evidence="6">
    <location>
        <begin position="55"/>
        <end position="75"/>
    </location>
</feature>
<dbReference type="InterPro" id="IPR018503">
    <property type="entry name" value="Tetraspanin_CS"/>
</dbReference>
<accession>A0A556VXV2</accession>
<dbReference type="PRINTS" id="PR00259">
    <property type="entry name" value="TMFOUR"/>
</dbReference>
<evidence type="ECO:0000256" key="3">
    <source>
        <dbReference type="ARBA" id="ARBA00022692"/>
    </source>
</evidence>
<dbReference type="Proteomes" id="UP000319801">
    <property type="component" value="Unassembled WGS sequence"/>
</dbReference>
<gene>
    <name evidence="7" type="ORF">Baya_2563</name>
</gene>